<dbReference type="PANTHER" id="PTHR45913:SF19">
    <property type="entry name" value="LOW QUALITY PROTEIN: ZINC FINGER BED DOMAIN-CONTAINING PROTEIN 5-LIKE"/>
    <property type="match status" value="1"/>
</dbReference>
<dbReference type="AlphaFoldDB" id="A0A5E4MWX3"/>
<sequence length="128" mass="14619">FTWTGSLYEPNPQCVVCFEILSNDFMKPSFLKRHLDSKHKNVVNKELQYFERLLEDLKNRKNNIKQFSGAEQNENALKASYKVSHLIAKSGENLILQAAVEIVSCMFGEKEAKIIKTIPLSNDTVSLI</sequence>
<keyword evidence="2" id="KW-1185">Reference proteome</keyword>
<dbReference type="OrthoDB" id="6608096at2759"/>
<evidence type="ECO:0000313" key="1">
    <source>
        <dbReference type="EMBL" id="VVC36807.1"/>
    </source>
</evidence>
<reference evidence="1 2" key="1">
    <citation type="submission" date="2019-08" db="EMBL/GenBank/DDBJ databases">
        <authorList>
            <person name="Alioto T."/>
            <person name="Alioto T."/>
            <person name="Gomez Garrido J."/>
        </authorList>
    </citation>
    <scope>NUCLEOTIDE SEQUENCE [LARGE SCALE GENOMIC DNA]</scope>
</reference>
<organism evidence="1 2">
    <name type="scientific">Cinara cedri</name>
    <dbReference type="NCBI Taxonomy" id="506608"/>
    <lineage>
        <taxon>Eukaryota</taxon>
        <taxon>Metazoa</taxon>
        <taxon>Ecdysozoa</taxon>
        <taxon>Arthropoda</taxon>
        <taxon>Hexapoda</taxon>
        <taxon>Insecta</taxon>
        <taxon>Pterygota</taxon>
        <taxon>Neoptera</taxon>
        <taxon>Paraneoptera</taxon>
        <taxon>Hemiptera</taxon>
        <taxon>Sternorrhyncha</taxon>
        <taxon>Aphidomorpha</taxon>
        <taxon>Aphidoidea</taxon>
        <taxon>Aphididae</taxon>
        <taxon>Lachninae</taxon>
        <taxon>Cinara</taxon>
    </lineage>
</organism>
<name>A0A5E4MWX3_9HEMI</name>
<dbReference type="EMBL" id="CABPRJ010001437">
    <property type="protein sequence ID" value="VVC36807.1"/>
    <property type="molecule type" value="Genomic_DNA"/>
</dbReference>
<gene>
    <name evidence="1" type="ORF">CINCED_3A018631</name>
</gene>
<evidence type="ECO:0000313" key="2">
    <source>
        <dbReference type="Proteomes" id="UP000325440"/>
    </source>
</evidence>
<dbReference type="PANTHER" id="PTHR45913">
    <property type="entry name" value="EPM2A-INTERACTING PROTEIN 1"/>
    <property type="match status" value="1"/>
</dbReference>
<feature type="non-terminal residue" evidence="1">
    <location>
        <position position="1"/>
    </location>
</feature>
<dbReference type="Proteomes" id="UP000325440">
    <property type="component" value="Unassembled WGS sequence"/>
</dbReference>
<accession>A0A5E4MWX3</accession>
<proteinExistence type="predicted"/>
<protein>
    <submittedName>
        <fullName evidence="1">Uncharacterized protein</fullName>
    </submittedName>
</protein>